<evidence type="ECO:0000256" key="6">
    <source>
        <dbReference type="SAM" id="SignalP"/>
    </source>
</evidence>
<dbReference type="Proteomes" id="UP001642483">
    <property type="component" value="Unassembled WGS sequence"/>
</dbReference>
<evidence type="ECO:0000313" key="10">
    <source>
        <dbReference type="Proteomes" id="UP001642483"/>
    </source>
</evidence>
<evidence type="ECO:0000256" key="1">
    <source>
        <dbReference type="ARBA" id="ARBA00007633"/>
    </source>
</evidence>
<evidence type="ECO:0000256" key="4">
    <source>
        <dbReference type="ARBA" id="ARBA00022794"/>
    </source>
</evidence>
<dbReference type="PANTHER" id="PTHR14611">
    <property type="entry name" value="TECTONIC FAMILY MEMBER"/>
    <property type="match status" value="1"/>
</dbReference>
<keyword evidence="10" id="KW-1185">Reference proteome</keyword>
<feature type="chain" id="PRO_5045358363" description="Tectonic-1" evidence="6">
    <location>
        <begin position="20"/>
        <end position="557"/>
    </location>
</feature>
<evidence type="ECO:0000259" key="8">
    <source>
        <dbReference type="Pfam" id="PF25752"/>
    </source>
</evidence>
<feature type="domain" description="Tectonic-1-3" evidence="7">
    <location>
        <begin position="135"/>
        <end position="311"/>
    </location>
</feature>
<feature type="signal peptide" evidence="6">
    <location>
        <begin position="1"/>
        <end position="19"/>
    </location>
</feature>
<feature type="domain" description="Tectonic-1-3 N-terminal" evidence="8">
    <location>
        <begin position="22"/>
        <end position="103"/>
    </location>
</feature>
<evidence type="ECO:0000313" key="9">
    <source>
        <dbReference type="EMBL" id="CAK8673508.1"/>
    </source>
</evidence>
<keyword evidence="5" id="KW-0325">Glycoprotein</keyword>
<dbReference type="InterPro" id="IPR040354">
    <property type="entry name" value="TCTN1-3"/>
</dbReference>
<dbReference type="InterPro" id="IPR011677">
    <property type="entry name" value="TCTN1-3_dom"/>
</dbReference>
<keyword evidence="4" id="KW-0970">Cilium biogenesis/degradation</keyword>
<evidence type="ECO:0000256" key="2">
    <source>
        <dbReference type="ARBA" id="ARBA00011495"/>
    </source>
</evidence>
<dbReference type="Pfam" id="PF07773">
    <property type="entry name" value="TCTN_DUF1619"/>
    <property type="match status" value="2"/>
</dbReference>
<comment type="subunit">
    <text evidence="2">Part of the tectonic-like complex (also named B9 complex).</text>
</comment>
<sequence>MMPTCEIIYILLMLSCVLGQRTTCFCDLNIGLCDVNCCCDTEDCSTSDIETFTCLVPLTNADTLHCVYDQVVFVNNIAQTQTVRQNGLFCIEVDNFATRNMYTSPACISSDTCFDDIGQIYFYNVSTNVPQATESFYQSGDIVYTIFNNSNAQSMLILPSSGVSNVCQDNNPVKYLSNESNSCTRSSSDLMTSCNTDYSLDFAFYAEGFKIVPSPSLLNLTGNSEILFNDTELVSISASCTLNNINTTECLSPVYNATTTQCENVVTSATYTIGTNGTNGISSVDLQIDLSMIGEASFPLTQQFAINFVSIQNTGTVLQLSGNPGYLVGRPLLTAVCDSAGVPQSFNSNPNVGVTLVTPTATGLCSASEALTRQAILFGQDQTTGCMTALSTSTCQQIQQEIFATLDGQIFNQNGSVCIGSYGNTTDLTSTADWTQVIKADSESILISVTETNTGCQNMILSSVYEILFANAGNISDPQPKVVGARYSYGNPQFLQFRCIGGNCDRGTNQQRVEISTSVTFIDISETPVSLETQRPTIEAKLPNDFFSPFKDSVPVN</sequence>
<comment type="similarity">
    <text evidence="1">Belongs to the tectonic family.</text>
</comment>
<feature type="domain" description="Tectonic-1-3" evidence="7">
    <location>
        <begin position="322"/>
        <end position="494"/>
    </location>
</feature>
<dbReference type="InterPro" id="IPR057724">
    <property type="entry name" value="TCTN1-3_N"/>
</dbReference>
<evidence type="ECO:0000259" key="7">
    <source>
        <dbReference type="Pfam" id="PF07773"/>
    </source>
</evidence>
<dbReference type="PANTHER" id="PTHR14611:SF2">
    <property type="entry name" value="TECTONIC"/>
    <property type="match status" value="1"/>
</dbReference>
<gene>
    <name evidence="9" type="ORF">CVLEPA_LOCUS3296</name>
</gene>
<evidence type="ECO:0000256" key="3">
    <source>
        <dbReference type="ARBA" id="ARBA00022729"/>
    </source>
</evidence>
<keyword evidence="3 6" id="KW-0732">Signal</keyword>
<organism evidence="9 10">
    <name type="scientific">Clavelina lepadiformis</name>
    <name type="common">Light-bulb sea squirt</name>
    <name type="synonym">Ascidia lepadiformis</name>
    <dbReference type="NCBI Taxonomy" id="159417"/>
    <lineage>
        <taxon>Eukaryota</taxon>
        <taxon>Metazoa</taxon>
        <taxon>Chordata</taxon>
        <taxon>Tunicata</taxon>
        <taxon>Ascidiacea</taxon>
        <taxon>Aplousobranchia</taxon>
        <taxon>Clavelinidae</taxon>
        <taxon>Clavelina</taxon>
    </lineage>
</organism>
<proteinExistence type="inferred from homology"/>
<evidence type="ECO:0008006" key="11">
    <source>
        <dbReference type="Google" id="ProtNLM"/>
    </source>
</evidence>
<dbReference type="Pfam" id="PF25752">
    <property type="entry name" value="DUF1619_N"/>
    <property type="match status" value="1"/>
</dbReference>
<evidence type="ECO:0000256" key="5">
    <source>
        <dbReference type="ARBA" id="ARBA00023180"/>
    </source>
</evidence>
<protein>
    <recommendedName>
        <fullName evidence="11">Tectonic-1</fullName>
    </recommendedName>
</protein>
<comment type="caution">
    <text evidence="9">The sequence shown here is derived from an EMBL/GenBank/DDBJ whole genome shotgun (WGS) entry which is preliminary data.</text>
</comment>
<name>A0ABP0F1B1_CLALP</name>
<accession>A0ABP0F1B1</accession>
<reference evidence="9 10" key="1">
    <citation type="submission" date="2024-02" db="EMBL/GenBank/DDBJ databases">
        <authorList>
            <person name="Daric V."/>
            <person name="Darras S."/>
        </authorList>
    </citation>
    <scope>NUCLEOTIDE SEQUENCE [LARGE SCALE GENOMIC DNA]</scope>
</reference>
<dbReference type="EMBL" id="CAWYQH010000002">
    <property type="protein sequence ID" value="CAK8673508.1"/>
    <property type="molecule type" value="Genomic_DNA"/>
</dbReference>